<evidence type="ECO:0000256" key="1">
    <source>
        <dbReference type="SAM" id="MobiDB-lite"/>
    </source>
</evidence>
<organism evidence="2 3">
    <name type="scientific">Streptomyces filamentosus NRRL 15998</name>
    <dbReference type="NCBI Taxonomy" id="457431"/>
    <lineage>
        <taxon>Bacteria</taxon>
        <taxon>Bacillati</taxon>
        <taxon>Actinomycetota</taxon>
        <taxon>Actinomycetes</taxon>
        <taxon>Kitasatosporales</taxon>
        <taxon>Streptomycetaceae</taxon>
        <taxon>Streptomyces</taxon>
    </lineage>
</organism>
<evidence type="ECO:0000313" key="3">
    <source>
        <dbReference type="Proteomes" id="UP000003986"/>
    </source>
</evidence>
<accession>D6AJ91</accession>
<dbReference type="EMBL" id="DS999644">
    <property type="protein sequence ID" value="EFE75189.2"/>
    <property type="molecule type" value="Genomic_DNA"/>
</dbReference>
<sequence>MGLFPPDSRRGHSPDTRTEKPHEKRQVRHILSIDLAVFGTVRYNSTRAERRSPDRAPSIPEHHQKETPHVSVSILSRTSLRRTAVAVAGLTATSVLLTATSAHAAPAEPPAQGAPAAATTDDEAMARAFEEALRIIDAIPEEVLAEGEEATVRWLEAHGGSTMTADGTPVLYAFNLGGCARGIALAVGSNIFAVAKVYKVKKAIDKLGGVNKVIKKIQSKKKKGKTFKKGLMEVFEEAGGGIGAIAAEILGIDGVVKNCW</sequence>
<proteinExistence type="predicted"/>
<feature type="region of interest" description="Disordered" evidence="1">
    <location>
        <begin position="1"/>
        <end position="25"/>
    </location>
</feature>
<reference evidence="3" key="2">
    <citation type="submission" date="2008-12" db="EMBL/GenBank/DDBJ databases">
        <title>Annotation of Streptomyces roseosporus strain NRRL 15998.</title>
        <authorList>
            <consortium name="The Broad Institute Genome Sequencing Platform"/>
            <consortium name="Broad Institute Microbial Sequencing Center"/>
            <person name="Fischbach M."/>
            <person name="Ward D."/>
            <person name="Young S."/>
            <person name="Kodira C.D."/>
            <person name="Zeng Q."/>
            <person name="Koehrsen M."/>
            <person name="Godfrey P."/>
            <person name="Alvarado L."/>
            <person name="Berlin A.M."/>
            <person name="Borenstein D."/>
            <person name="Chen Z."/>
            <person name="Engels R."/>
            <person name="Freedman E."/>
            <person name="Gellesch M."/>
            <person name="Goldberg J."/>
            <person name="Griggs A."/>
            <person name="Gujja S."/>
            <person name="Heiman D.I."/>
            <person name="Hepburn T.A."/>
            <person name="Howarth C."/>
            <person name="Jen D."/>
            <person name="Larson L."/>
            <person name="Lewis B."/>
            <person name="Mehta T."/>
            <person name="Park D."/>
            <person name="Pearson M."/>
            <person name="Roberts A."/>
            <person name="Saif S."/>
            <person name="Shea T.D."/>
            <person name="Shenoy N."/>
            <person name="Sisk P."/>
            <person name="Stolte C."/>
            <person name="Sykes S.N."/>
            <person name="Walk T."/>
            <person name="White J."/>
            <person name="Yandava C."/>
            <person name="Straight P."/>
            <person name="Clardy J."/>
            <person name="Hung D."/>
            <person name="Kolter R."/>
            <person name="Mekalanos J."/>
            <person name="Walker S."/>
            <person name="Walsh C.T."/>
            <person name="Wieland B.L.C."/>
            <person name="Ilzarbe M."/>
            <person name="Galagan J."/>
            <person name="Nusbaum C."/>
            <person name="Birren B."/>
        </authorList>
    </citation>
    <scope>NUCLEOTIDE SEQUENCE [LARGE SCALE GENOMIC DNA]</scope>
    <source>
        <strain evidence="3">NRRL 15998</strain>
    </source>
</reference>
<dbReference type="Proteomes" id="UP000003986">
    <property type="component" value="Unassembled WGS sequence"/>
</dbReference>
<feature type="region of interest" description="Disordered" evidence="1">
    <location>
        <begin position="46"/>
        <end position="74"/>
    </location>
</feature>
<evidence type="ECO:0000313" key="2">
    <source>
        <dbReference type="EMBL" id="EFE75189.2"/>
    </source>
</evidence>
<reference evidence="3" key="1">
    <citation type="submission" date="2008-10" db="EMBL/GenBank/DDBJ databases">
        <authorList>
            <person name="Molnar K."/>
        </authorList>
    </citation>
    <scope>NUCLEOTIDE SEQUENCE [LARGE SCALE GENOMIC DNA]</scope>
    <source>
        <strain evidence="3">NRRL 15998</strain>
    </source>
</reference>
<feature type="compositionally biased region" description="Basic and acidic residues" evidence="1">
    <location>
        <begin position="7"/>
        <end position="24"/>
    </location>
</feature>
<name>D6AJ91_STRFL</name>
<feature type="compositionally biased region" description="Basic and acidic residues" evidence="1">
    <location>
        <begin position="47"/>
        <end position="68"/>
    </location>
</feature>
<protein>
    <submittedName>
        <fullName evidence="2">Predicted protein</fullName>
    </submittedName>
</protein>
<dbReference type="AlphaFoldDB" id="D6AJ91"/>
<gene>
    <name evidence="2" type="ORF">SSGG_02556</name>
</gene>